<dbReference type="PANTHER" id="PTHR10209">
    <property type="entry name" value="OXIDOREDUCTASE, 2OG-FE II OXYGENASE FAMILY PROTEIN"/>
    <property type="match status" value="1"/>
</dbReference>
<dbReference type="Gene3D" id="2.60.120.330">
    <property type="entry name" value="B-lactam Antibiotic, Isopenicillin N Synthase, Chain"/>
    <property type="match status" value="1"/>
</dbReference>
<dbReference type="PANTHER" id="PTHR10209:SF881">
    <property type="entry name" value="FI07970P-RELATED"/>
    <property type="match status" value="1"/>
</dbReference>
<evidence type="ECO:0000259" key="7">
    <source>
        <dbReference type="PROSITE" id="PS51471"/>
    </source>
</evidence>
<dbReference type="PhylomeDB" id="A0A0K6SAV2"/>
<dbReference type="GO" id="GO:0016491">
    <property type="term" value="F:oxidoreductase activity"/>
    <property type="evidence" value="ECO:0007669"/>
    <property type="project" value="UniProtKB-KW"/>
</dbReference>
<evidence type="ECO:0000256" key="1">
    <source>
        <dbReference type="ARBA" id="ARBA00008056"/>
    </source>
</evidence>
<dbReference type="SUPFAM" id="SSF51197">
    <property type="entry name" value="Clavaminate synthase-like"/>
    <property type="match status" value="1"/>
</dbReference>
<dbReference type="PRINTS" id="PR00682">
    <property type="entry name" value="IPNSYNTHASE"/>
</dbReference>
<dbReference type="Pfam" id="PF03171">
    <property type="entry name" value="2OG-FeII_Oxy"/>
    <property type="match status" value="1"/>
</dbReference>
<dbReference type="InterPro" id="IPR026992">
    <property type="entry name" value="DIOX_N"/>
</dbReference>
<gene>
    <name evidence="8" type="ORF">Cvel_11096.t2.CR1</name>
</gene>
<comment type="similarity">
    <text evidence="1 5">Belongs to the iron/ascorbate-dependent oxidoreductase family.</text>
</comment>
<dbReference type="Pfam" id="PF14226">
    <property type="entry name" value="DIOX_N"/>
    <property type="match status" value="1"/>
</dbReference>
<feature type="domain" description="Fe2OG dioxygenase" evidence="7">
    <location>
        <begin position="175"/>
        <end position="301"/>
    </location>
</feature>
<evidence type="ECO:0000256" key="6">
    <source>
        <dbReference type="SAM" id="MobiDB-lite"/>
    </source>
</evidence>
<evidence type="ECO:0000313" key="8">
    <source>
        <dbReference type="EMBL" id="CUC10689.1"/>
    </source>
</evidence>
<evidence type="ECO:0000256" key="4">
    <source>
        <dbReference type="ARBA" id="ARBA00023004"/>
    </source>
</evidence>
<feature type="region of interest" description="Disordered" evidence="6">
    <location>
        <begin position="325"/>
        <end position="347"/>
    </location>
</feature>
<evidence type="ECO:0000256" key="5">
    <source>
        <dbReference type="RuleBase" id="RU003682"/>
    </source>
</evidence>
<evidence type="ECO:0000256" key="2">
    <source>
        <dbReference type="ARBA" id="ARBA00022723"/>
    </source>
</evidence>
<dbReference type="InterPro" id="IPR027443">
    <property type="entry name" value="IPNS-like_sf"/>
</dbReference>
<dbReference type="InterPro" id="IPR044861">
    <property type="entry name" value="IPNS-like_FE2OG_OXY"/>
</dbReference>
<feature type="compositionally biased region" description="Polar residues" evidence="6">
    <location>
        <begin position="211"/>
        <end position="227"/>
    </location>
</feature>
<keyword evidence="3 5" id="KW-0560">Oxidoreductase</keyword>
<feature type="compositionally biased region" description="Basic and acidic residues" evidence="6">
    <location>
        <begin position="326"/>
        <end position="343"/>
    </location>
</feature>
<evidence type="ECO:0000256" key="3">
    <source>
        <dbReference type="ARBA" id="ARBA00023002"/>
    </source>
</evidence>
<feature type="region of interest" description="Disordered" evidence="6">
    <location>
        <begin position="209"/>
        <end position="238"/>
    </location>
</feature>
<dbReference type="InterPro" id="IPR005123">
    <property type="entry name" value="Oxoglu/Fe-dep_dioxygenase_dom"/>
</dbReference>
<dbReference type="VEuPathDB" id="CryptoDB:Cvel_11096"/>
<keyword evidence="2 5" id="KW-0479">Metal-binding</keyword>
<reference evidence="8" key="1">
    <citation type="submission" date="2014-11" db="EMBL/GenBank/DDBJ databases">
        <title>Molecular phylogeny of cliff fern family Woodsiaceae with morphological implications.</title>
        <authorList>
            <person name="Shao Y.-Z."/>
            <person name="Wei R."/>
            <person name="Zhang X.-C."/>
        </authorList>
    </citation>
    <scope>NUCLEOTIDE SEQUENCE</scope>
</reference>
<dbReference type="EMBL" id="CDMZ01005161">
    <property type="protein sequence ID" value="CUC10689.1"/>
    <property type="molecule type" value="Genomic_DNA"/>
</dbReference>
<accession>A0A0K6SAV2</accession>
<sequence length="376" mass="41422">MAERCANLPIISLSALRCLCPKELEKLRRACTTEGFFYASDHGIGEEIVNEATVSALRFFSLPLEKKLQFSQEHQSITPKTCRGYVPAGGETLDSTRGADPKEIFDDGLEVEGEKGRANFMGRTFLPDETTAPGFAASTAALRREVVDKVMPPLCKAFSILLGHKETFLDEFMSPPTLIQRCIFYPANCNSFAGKHTDNGLFTALLVPKMPTTNEPSPHDTNGSVSETGDDDKTATPPKASLEVFTQGRWIPVPPLKGCFPVNIGDLLQHISGGTFVSTPHRVEHHFSPSPRISFPFFFYPFYESRVPVVALEEEEDSSHQLIKVRGGEGKGNNEETGRDPEKTSGFVSVKEVMDRNFSQIWQEGGGAGRSKELED</sequence>
<name>A0A0K6SAV2_9ALVE</name>
<protein>
    <recommendedName>
        <fullName evidence="7">Fe2OG dioxygenase domain-containing protein</fullName>
    </recommendedName>
</protein>
<keyword evidence="4 5" id="KW-0408">Iron</keyword>
<organism evidence="8">
    <name type="scientific">Chromera velia CCMP2878</name>
    <dbReference type="NCBI Taxonomy" id="1169474"/>
    <lineage>
        <taxon>Eukaryota</taxon>
        <taxon>Sar</taxon>
        <taxon>Alveolata</taxon>
        <taxon>Colpodellida</taxon>
        <taxon>Chromeraceae</taxon>
        <taxon>Chromera</taxon>
    </lineage>
</organism>
<dbReference type="AlphaFoldDB" id="A0A0K6SAV2"/>
<dbReference type="PROSITE" id="PS51471">
    <property type="entry name" value="FE2OG_OXY"/>
    <property type="match status" value="1"/>
</dbReference>
<dbReference type="GO" id="GO:0046872">
    <property type="term" value="F:metal ion binding"/>
    <property type="evidence" value="ECO:0007669"/>
    <property type="project" value="UniProtKB-KW"/>
</dbReference>
<proteinExistence type="inferred from homology"/>